<organism evidence="1 2">
    <name type="scientific">Hyalomma asiaticum</name>
    <name type="common">Tick</name>
    <dbReference type="NCBI Taxonomy" id="266040"/>
    <lineage>
        <taxon>Eukaryota</taxon>
        <taxon>Metazoa</taxon>
        <taxon>Ecdysozoa</taxon>
        <taxon>Arthropoda</taxon>
        <taxon>Chelicerata</taxon>
        <taxon>Arachnida</taxon>
        <taxon>Acari</taxon>
        <taxon>Parasitiformes</taxon>
        <taxon>Ixodida</taxon>
        <taxon>Ixodoidea</taxon>
        <taxon>Ixodidae</taxon>
        <taxon>Hyalomminae</taxon>
        <taxon>Hyalomma</taxon>
    </lineage>
</organism>
<reference evidence="1" key="1">
    <citation type="submission" date="2020-05" db="EMBL/GenBank/DDBJ databases">
        <title>Large-scale comparative analyses of tick genomes elucidate their genetic diversity and vector capacities.</title>
        <authorList>
            <person name="Jia N."/>
            <person name="Wang J."/>
            <person name="Shi W."/>
            <person name="Du L."/>
            <person name="Sun Y."/>
            <person name="Zhan W."/>
            <person name="Jiang J."/>
            <person name="Wang Q."/>
            <person name="Zhang B."/>
            <person name="Ji P."/>
            <person name="Sakyi L.B."/>
            <person name="Cui X."/>
            <person name="Yuan T."/>
            <person name="Jiang B."/>
            <person name="Yang W."/>
            <person name="Lam T.T.-Y."/>
            <person name="Chang Q."/>
            <person name="Ding S."/>
            <person name="Wang X."/>
            <person name="Zhu J."/>
            <person name="Ruan X."/>
            <person name="Zhao L."/>
            <person name="Wei J."/>
            <person name="Que T."/>
            <person name="Du C."/>
            <person name="Cheng J."/>
            <person name="Dai P."/>
            <person name="Han X."/>
            <person name="Huang E."/>
            <person name="Gao Y."/>
            <person name="Liu J."/>
            <person name="Shao H."/>
            <person name="Ye R."/>
            <person name="Li L."/>
            <person name="Wei W."/>
            <person name="Wang X."/>
            <person name="Wang C."/>
            <person name="Yang T."/>
            <person name="Huo Q."/>
            <person name="Li W."/>
            <person name="Guo W."/>
            <person name="Chen H."/>
            <person name="Zhou L."/>
            <person name="Ni X."/>
            <person name="Tian J."/>
            <person name="Zhou Y."/>
            <person name="Sheng Y."/>
            <person name="Liu T."/>
            <person name="Pan Y."/>
            <person name="Xia L."/>
            <person name="Li J."/>
            <person name="Zhao F."/>
            <person name="Cao W."/>
        </authorList>
    </citation>
    <scope>NUCLEOTIDE SEQUENCE</scope>
    <source>
        <strain evidence="1">Hyas-2018</strain>
    </source>
</reference>
<gene>
    <name evidence="1" type="ORF">HPB50_018065</name>
</gene>
<evidence type="ECO:0000313" key="2">
    <source>
        <dbReference type="Proteomes" id="UP000821845"/>
    </source>
</evidence>
<comment type="caution">
    <text evidence="1">The sequence shown here is derived from an EMBL/GenBank/DDBJ whole genome shotgun (WGS) entry which is preliminary data.</text>
</comment>
<dbReference type="Proteomes" id="UP000821845">
    <property type="component" value="Chromosome 1"/>
</dbReference>
<proteinExistence type="predicted"/>
<keyword evidence="2" id="KW-1185">Reference proteome</keyword>
<sequence length="582" mass="64475">MKPAALRINVYLIPAIQHEQLCTVDKDRFAGRRNGEDSEEITSVEATWQHLQSSRKHSPRNRGPGSNGSKSTATTRATTGQHDNQNEGDTTTPGPSATSQHAEAQEQEEFREPLAAKAPECLSEKLETSETLEKGVPSLIKPDTGGEGTVSTSRGLLTIRASQNEEEELVAAVGIEEGAPNPISSDTRSEGTSRTETEHAEMENGGADTPGGSGAVRRDAAALMEEQRNDPTLALWHFVKAIPSDMARVPENERWEIVELYFKDRSQRKIAEATGRTLKTVNRIVRAFKSCRRIKDAPRKPRSRVTTEQEDAWIVAAAAVKPGVSAQQIKNSLDLRASVTTVKRRLREAGLKSRIAAQNPLRAQNKEKRLQFSQQHAQRSTEEWKQVVFTDECTFTTSCDQQARIWRPDNTRYQANFLQRVSKSGRSTVSVWGMITKDVLGPLVRIDGKFIANKYCEILTTVAHRELAKVHFSGAGPVFQDDRSPVHTSKKVEALLRQLKIAVLEWPPRSPDFNIIENICGQMKAALSSKPLHGMSKDSLWSAVHAEWERLKLDATLVDSSYSSLPRRMAAAIASGGDATRY</sequence>
<accession>A0ACB7TMB0</accession>
<name>A0ACB7TMB0_HYAAI</name>
<protein>
    <submittedName>
        <fullName evidence="1">Uncharacterized protein</fullName>
    </submittedName>
</protein>
<evidence type="ECO:0000313" key="1">
    <source>
        <dbReference type="EMBL" id="KAH6947279.1"/>
    </source>
</evidence>
<dbReference type="EMBL" id="CM023481">
    <property type="protein sequence ID" value="KAH6947279.1"/>
    <property type="molecule type" value="Genomic_DNA"/>
</dbReference>